<organism evidence="2 3">
    <name type="scientific">Amycolatopsis methanolica 239</name>
    <dbReference type="NCBI Taxonomy" id="1068978"/>
    <lineage>
        <taxon>Bacteria</taxon>
        <taxon>Bacillati</taxon>
        <taxon>Actinomycetota</taxon>
        <taxon>Actinomycetes</taxon>
        <taxon>Pseudonocardiales</taxon>
        <taxon>Pseudonocardiaceae</taxon>
        <taxon>Amycolatopsis</taxon>
        <taxon>Amycolatopsis methanolica group</taxon>
    </lineage>
</organism>
<dbReference type="SUPFAM" id="SSF46785">
    <property type="entry name" value="Winged helix' DNA-binding domain"/>
    <property type="match status" value="1"/>
</dbReference>
<evidence type="ECO:0000256" key="1">
    <source>
        <dbReference type="SAM" id="MobiDB-lite"/>
    </source>
</evidence>
<accession>A0A076MP39</accession>
<reference evidence="2 3" key="1">
    <citation type="submission" date="2014-07" db="EMBL/GenBank/DDBJ databases">
        <title>Whole Genome Sequence of the Amycolatopsis methanolica 239.</title>
        <authorList>
            <person name="Tang B."/>
        </authorList>
    </citation>
    <scope>NUCLEOTIDE SEQUENCE [LARGE SCALE GENOMIC DNA]</scope>
    <source>
        <strain evidence="2 3">239</strain>
    </source>
</reference>
<name>A0A076MP39_AMYME</name>
<dbReference type="HOGENOM" id="CLU_2535222_0_0_11"/>
<dbReference type="InterPro" id="IPR036390">
    <property type="entry name" value="WH_DNA-bd_sf"/>
</dbReference>
<dbReference type="STRING" id="1068978.AMETH_2342"/>
<evidence type="ECO:0008006" key="4">
    <source>
        <dbReference type="Google" id="ProtNLM"/>
    </source>
</evidence>
<proteinExistence type="predicted"/>
<dbReference type="AlphaFoldDB" id="A0A076MP39"/>
<dbReference type="InterPro" id="IPR036388">
    <property type="entry name" value="WH-like_DNA-bd_sf"/>
</dbReference>
<feature type="region of interest" description="Disordered" evidence="1">
    <location>
        <begin position="1"/>
        <end position="27"/>
    </location>
</feature>
<sequence length="83" mass="8512">MVAAPGAGQAGGVKQEPEPHPSPAGDHDLEVVEAILEVVARHGAGPYPLDDLASLTGLDADEVWRVMEQLVEAGLATRHGPAA</sequence>
<dbReference type="EMBL" id="CP009110">
    <property type="protein sequence ID" value="AIJ22434.1"/>
    <property type="molecule type" value="Genomic_DNA"/>
</dbReference>
<dbReference type="Gene3D" id="1.10.10.10">
    <property type="entry name" value="Winged helix-like DNA-binding domain superfamily/Winged helix DNA-binding domain"/>
    <property type="match status" value="1"/>
</dbReference>
<dbReference type="PATRIC" id="fig|1068978.7.peg.2494"/>
<gene>
    <name evidence="2" type="ORF">AMETH_2342</name>
</gene>
<evidence type="ECO:0000313" key="3">
    <source>
        <dbReference type="Proteomes" id="UP000062973"/>
    </source>
</evidence>
<feature type="compositionally biased region" description="Basic and acidic residues" evidence="1">
    <location>
        <begin position="15"/>
        <end position="27"/>
    </location>
</feature>
<dbReference type="KEGG" id="amq:AMETH_2342"/>
<keyword evidence="3" id="KW-1185">Reference proteome</keyword>
<dbReference type="Proteomes" id="UP000062973">
    <property type="component" value="Chromosome"/>
</dbReference>
<evidence type="ECO:0000313" key="2">
    <source>
        <dbReference type="EMBL" id="AIJ22434.1"/>
    </source>
</evidence>
<protein>
    <recommendedName>
        <fullName evidence="4">HTH iclR-type domain-containing protein</fullName>
    </recommendedName>
</protein>